<dbReference type="Proteomes" id="UP001148662">
    <property type="component" value="Unassembled WGS sequence"/>
</dbReference>
<keyword evidence="2" id="KW-1185">Reference proteome</keyword>
<evidence type="ECO:0000313" key="1">
    <source>
        <dbReference type="EMBL" id="KAJ3556441.1"/>
    </source>
</evidence>
<protein>
    <submittedName>
        <fullName evidence="1">Uncharacterized protein</fullName>
    </submittedName>
</protein>
<comment type="caution">
    <text evidence="1">The sequence shown here is derived from an EMBL/GenBank/DDBJ whole genome shotgun (WGS) entry which is preliminary data.</text>
</comment>
<reference evidence="1" key="1">
    <citation type="submission" date="2022-07" db="EMBL/GenBank/DDBJ databases">
        <title>Genome Sequence of Phlebia brevispora.</title>
        <authorList>
            <person name="Buettner E."/>
        </authorList>
    </citation>
    <scope>NUCLEOTIDE SEQUENCE</scope>
    <source>
        <strain evidence="1">MPL23</strain>
    </source>
</reference>
<accession>A0ACC1TA21</accession>
<sequence>MSWFNPFQTKGKTPSRRTPEQAPPEWTPAPEQSHDWGLFHEATDSEFQSAEAFCAQHPVEPPKLLPSNQVERIDEEGCRAWTIEHPRSSRFTGQIVRAGAEKTAAVTRIATTNACGDVCLFSNLPIMAGLYEIHGKSGVYYEITVKKMRGIIAIGEFLLLLVKRASHRKTGTACRPYPDWRFPGWNRCSVGLHLDDMRKFFEDPNGGRDYDPLLSSFSEGDVIGCGYDFAASSVFFTYNGRRLTDAFGGVYVPRTKYDVYVAIGLVGECDLEVNFGGELFTWKEGNEWAWRVEGHVGRLSVTSSSTAPAVDGLPTYDEVRRRH</sequence>
<gene>
    <name evidence="1" type="ORF">NM688_g2028</name>
</gene>
<evidence type="ECO:0000313" key="2">
    <source>
        <dbReference type="Proteomes" id="UP001148662"/>
    </source>
</evidence>
<dbReference type="EMBL" id="JANHOG010000241">
    <property type="protein sequence ID" value="KAJ3556441.1"/>
    <property type="molecule type" value="Genomic_DNA"/>
</dbReference>
<organism evidence="1 2">
    <name type="scientific">Phlebia brevispora</name>
    <dbReference type="NCBI Taxonomy" id="194682"/>
    <lineage>
        <taxon>Eukaryota</taxon>
        <taxon>Fungi</taxon>
        <taxon>Dikarya</taxon>
        <taxon>Basidiomycota</taxon>
        <taxon>Agaricomycotina</taxon>
        <taxon>Agaricomycetes</taxon>
        <taxon>Polyporales</taxon>
        <taxon>Meruliaceae</taxon>
        <taxon>Phlebia</taxon>
    </lineage>
</organism>
<name>A0ACC1TA21_9APHY</name>
<proteinExistence type="predicted"/>